<reference evidence="4 6" key="2">
    <citation type="journal article" date="2014" name="BMC Genomics">
        <title>An improved genome release (version Mt4.0) for the model legume Medicago truncatula.</title>
        <authorList>
            <person name="Tang H."/>
            <person name="Krishnakumar V."/>
            <person name="Bidwell S."/>
            <person name="Rosen B."/>
            <person name="Chan A."/>
            <person name="Zhou S."/>
            <person name="Gentzbittel L."/>
            <person name="Childs K.L."/>
            <person name="Yandell M."/>
            <person name="Gundlach H."/>
            <person name="Mayer K.F."/>
            <person name="Schwartz D.C."/>
            <person name="Town C.D."/>
        </authorList>
    </citation>
    <scope>GENOME REANNOTATION</scope>
    <source>
        <strain evidence="5 6">cv. Jemalong A17</strain>
    </source>
</reference>
<dbReference type="Pfam" id="PF00036">
    <property type="entry name" value="EF-hand_1"/>
    <property type="match status" value="1"/>
</dbReference>
<dbReference type="GO" id="GO:0005509">
    <property type="term" value="F:calcium ion binding"/>
    <property type="evidence" value="ECO:0007669"/>
    <property type="project" value="InterPro"/>
</dbReference>
<evidence type="ECO:0000313" key="4">
    <source>
        <dbReference type="EMBL" id="AES71853.1"/>
    </source>
</evidence>
<reference evidence="5" key="3">
    <citation type="submission" date="2015-04" db="UniProtKB">
        <authorList>
            <consortium name="EnsemblPlants"/>
        </authorList>
    </citation>
    <scope>IDENTIFICATION</scope>
    <source>
        <strain evidence="5">cv. Jemalong A17</strain>
    </source>
</reference>
<evidence type="ECO:0000259" key="3">
    <source>
        <dbReference type="PROSITE" id="PS50222"/>
    </source>
</evidence>
<sequence length="89" mass="10227">MESNSNSINPVSSTELHRSRKQAFQTTLYDLFHRRAYCIFLTMDSSNSFKTSFGEECSLAKCGRMIGCVDTDGDGRIDFDEFRIMMMDM</sequence>
<dbReference type="SMART" id="SM00054">
    <property type="entry name" value="EFh"/>
    <property type="match status" value="1"/>
</dbReference>
<feature type="domain" description="EF-hand" evidence="3">
    <location>
        <begin position="57"/>
        <end position="89"/>
    </location>
</feature>
<dbReference type="Proteomes" id="UP000002051">
    <property type="component" value="Chromosome 3"/>
</dbReference>
<dbReference type="PaxDb" id="3880-AES71853"/>
<evidence type="ECO:0000256" key="1">
    <source>
        <dbReference type="ARBA" id="ARBA00022837"/>
    </source>
</evidence>
<dbReference type="EnsemblPlants" id="AES71853">
    <property type="protein sequence ID" value="AES71853"/>
    <property type="gene ID" value="MTR_3g083460"/>
</dbReference>
<dbReference type="InterPro" id="IPR011992">
    <property type="entry name" value="EF-hand-dom_pair"/>
</dbReference>
<evidence type="ECO:0000313" key="6">
    <source>
        <dbReference type="Proteomes" id="UP000002051"/>
    </source>
</evidence>
<protein>
    <submittedName>
        <fullName evidence="4">EF-hand pair protein</fullName>
    </submittedName>
</protein>
<keyword evidence="1" id="KW-0106">Calcium</keyword>
<accession>G7J9L4</accession>
<keyword evidence="6" id="KW-1185">Reference proteome</keyword>
<evidence type="ECO:0000313" key="5">
    <source>
        <dbReference type="EnsemblPlants" id="AES71853"/>
    </source>
</evidence>
<dbReference type="SUPFAM" id="SSF47473">
    <property type="entry name" value="EF-hand"/>
    <property type="match status" value="1"/>
</dbReference>
<dbReference type="STRING" id="3880.G7J9L4"/>
<evidence type="ECO:0000256" key="2">
    <source>
        <dbReference type="SAM" id="MobiDB-lite"/>
    </source>
</evidence>
<dbReference type="HOGENOM" id="CLU_2458175_0_0_1"/>
<organism evidence="4 6">
    <name type="scientific">Medicago truncatula</name>
    <name type="common">Barrel medic</name>
    <name type="synonym">Medicago tribuloides</name>
    <dbReference type="NCBI Taxonomy" id="3880"/>
    <lineage>
        <taxon>Eukaryota</taxon>
        <taxon>Viridiplantae</taxon>
        <taxon>Streptophyta</taxon>
        <taxon>Embryophyta</taxon>
        <taxon>Tracheophyta</taxon>
        <taxon>Spermatophyta</taxon>
        <taxon>Magnoliopsida</taxon>
        <taxon>eudicotyledons</taxon>
        <taxon>Gunneridae</taxon>
        <taxon>Pentapetalae</taxon>
        <taxon>rosids</taxon>
        <taxon>fabids</taxon>
        <taxon>Fabales</taxon>
        <taxon>Fabaceae</taxon>
        <taxon>Papilionoideae</taxon>
        <taxon>50 kb inversion clade</taxon>
        <taxon>NPAAA clade</taxon>
        <taxon>Hologalegina</taxon>
        <taxon>IRL clade</taxon>
        <taxon>Trifolieae</taxon>
        <taxon>Medicago</taxon>
    </lineage>
</organism>
<dbReference type="Gene3D" id="1.10.238.10">
    <property type="entry name" value="EF-hand"/>
    <property type="match status" value="1"/>
</dbReference>
<dbReference type="EMBL" id="CM001219">
    <property type="protein sequence ID" value="AES71853.1"/>
    <property type="molecule type" value="Genomic_DNA"/>
</dbReference>
<dbReference type="InterPro" id="IPR018247">
    <property type="entry name" value="EF_Hand_1_Ca_BS"/>
</dbReference>
<reference evidence="4 6" key="1">
    <citation type="journal article" date="2011" name="Nature">
        <title>The Medicago genome provides insight into the evolution of rhizobial symbioses.</title>
        <authorList>
            <person name="Young N.D."/>
            <person name="Debelle F."/>
            <person name="Oldroyd G.E."/>
            <person name="Geurts R."/>
            <person name="Cannon S.B."/>
            <person name="Udvardi M.K."/>
            <person name="Benedito V.A."/>
            <person name="Mayer K.F."/>
            <person name="Gouzy J."/>
            <person name="Schoof H."/>
            <person name="Van de Peer Y."/>
            <person name="Proost S."/>
            <person name="Cook D.R."/>
            <person name="Meyers B.C."/>
            <person name="Spannagl M."/>
            <person name="Cheung F."/>
            <person name="De Mita S."/>
            <person name="Krishnakumar V."/>
            <person name="Gundlach H."/>
            <person name="Zhou S."/>
            <person name="Mudge J."/>
            <person name="Bharti A.K."/>
            <person name="Murray J.D."/>
            <person name="Naoumkina M.A."/>
            <person name="Rosen B."/>
            <person name="Silverstein K.A."/>
            <person name="Tang H."/>
            <person name="Rombauts S."/>
            <person name="Zhao P.X."/>
            <person name="Zhou P."/>
            <person name="Barbe V."/>
            <person name="Bardou P."/>
            <person name="Bechner M."/>
            <person name="Bellec A."/>
            <person name="Berger A."/>
            <person name="Berges H."/>
            <person name="Bidwell S."/>
            <person name="Bisseling T."/>
            <person name="Choisne N."/>
            <person name="Couloux A."/>
            <person name="Denny R."/>
            <person name="Deshpande S."/>
            <person name="Dai X."/>
            <person name="Doyle J.J."/>
            <person name="Dudez A.M."/>
            <person name="Farmer A.D."/>
            <person name="Fouteau S."/>
            <person name="Franken C."/>
            <person name="Gibelin C."/>
            <person name="Gish J."/>
            <person name="Goldstein S."/>
            <person name="Gonzalez A.J."/>
            <person name="Green P.J."/>
            <person name="Hallab A."/>
            <person name="Hartog M."/>
            <person name="Hua A."/>
            <person name="Humphray S.J."/>
            <person name="Jeong D.H."/>
            <person name="Jing Y."/>
            <person name="Jocker A."/>
            <person name="Kenton S.M."/>
            <person name="Kim D.J."/>
            <person name="Klee K."/>
            <person name="Lai H."/>
            <person name="Lang C."/>
            <person name="Lin S."/>
            <person name="Macmil S.L."/>
            <person name="Magdelenat G."/>
            <person name="Matthews L."/>
            <person name="McCorrison J."/>
            <person name="Monaghan E.L."/>
            <person name="Mun J.H."/>
            <person name="Najar F.Z."/>
            <person name="Nicholson C."/>
            <person name="Noirot C."/>
            <person name="O'Bleness M."/>
            <person name="Paule C.R."/>
            <person name="Poulain J."/>
            <person name="Prion F."/>
            <person name="Qin B."/>
            <person name="Qu C."/>
            <person name="Retzel E.F."/>
            <person name="Riddle C."/>
            <person name="Sallet E."/>
            <person name="Samain S."/>
            <person name="Samson N."/>
            <person name="Sanders I."/>
            <person name="Saurat O."/>
            <person name="Scarpelli C."/>
            <person name="Schiex T."/>
            <person name="Segurens B."/>
            <person name="Severin A.J."/>
            <person name="Sherrier D.J."/>
            <person name="Shi R."/>
            <person name="Sims S."/>
            <person name="Singer S.R."/>
            <person name="Sinharoy S."/>
            <person name="Sterck L."/>
            <person name="Viollet A."/>
            <person name="Wang B.B."/>
            <person name="Wang K."/>
            <person name="Wang M."/>
            <person name="Wang X."/>
            <person name="Warfsmann J."/>
            <person name="Weissenbach J."/>
            <person name="White D.D."/>
            <person name="White J.D."/>
            <person name="Wiley G.B."/>
            <person name="Wincker P."/>
            <person name="Xing Y."/>
            <person name="Yang L."/>
            <person name="Yao Z."/>
            <person name="Ying F."/>
            <person name="Zhai J."/>
            <person name="Zhou L."/>
            <person name="Zuber A."/>
            <person name="Denarie J."/>
            <person name="Dixon R.A."/>
            <person name="May G.D."/>
            <person name="Schwartz D.C."/>
            <person name="Rogers J."/>
            <person name="Quetier F."/>
            <person name="Town C.D."/>
            <person name="Roe B.A."/>
        </authorList>
    </citation>
    <scope>NUCLEOTIDE SEQUENCE [LARGE SCALE GENOMIC DNA]</scope>
    <source>
        <strain evidence="4">A17</strain>
        <strain evidence="5 6">cv. Jemalong A17</strain>
    </source>
</reference>
<proteinExistence type="predicted"/>
<dbReference type="AlphaFoldDB" id="G7J9L4"/>
<name>G7J9L4_MEDTR</name>
<dbReference type="PROSITE" id="PS00018">
    <property type="entry name" value="EF_HAND_1"/>
    <property type="match status" value="1"/>
</dbReference>
<dbReference type="PROSITE" id="PS50222">
    <property type="entry name" value="EF_HAND_2"/>
    <property type="match status" value="1"/>
</dbReference>
<gene>
    <name evidence="4" type="ordered locus">MTR_3g083460</name>
</gene>
<dbReference type="InterPro" id="IPR002048">
    <property type="entry name" value="EF_hand_dom"/>
</dbReference>
<feature type="compositionally biased region" description="Polar residues" evidence="2">
    <location>
        <begin position="1"/>
        <end position="14"/>
    </location>
</feature>
<feature type="region of interest" description="Disordered" evidence="2">
    <location>
        <begin position="1"/>
        <end position="21"/>
    </location>
</feature>